<dbReference type="RefSeq" id="WP_059033665.1">
    <property type="nucleotide sequence ID" value="NZ_BSDN01000007.1"/>
</dbReference>
<dbReference type="PANTHER" id="PTHR34297">
    <property type="entry name" value="HYPOTHETICAL CYTOSOLIC PROTEIN-RELATED"/>
    <property type="match status" value="1"/>
</dbReference>
<dbReference type="EMBL" id="DF977003">
    <property type="protein sequence ID" value="GAQ25977.1"/>
    <property type="molecule type" value="Genomic_DNA"/>
</dbReference>
<organism evidence="2">
    <name type="scientific">Tepidanaerobacter syntrophicus</name>
    <dbReference type="NCBI Taxonomy" id="224999"/>
    <lineage>
        <taxon>Bacteria</taxon>
        <taxon>Bacillati</taxon>
        <taxon>Bacillota</taxon>
        <taxon>Clostridia</taxon>
        <taxon>Thermosediminibacterales</taxon>
        <taxon>Tepidanaerobacteraceae</taxon>
        <taxon>Tepidanaerobacter</taxon>
    </lineage>
</organism>
<dbReference type="OrthoDB" id="9791482at2"/>
<dbReference type="Proteomes" id="UP000062160">
    <property type="component" value="Unassembled WGS sequence"/>
</dbReference>
<evidence type="ECO:0000313" key="2">
    <source>
        <dbReference type="EMBL" id="GAQ25977.1"/>
    </source>
</evidence>
<sequence>MSGKTFINESVFVEIAKEAMREVEEVYKQGKKGGLAGFTQMFDRFTPQISVKKTDPSELEEGPGSVSFEVRFSVMYGVKIPEVAEKTRQKIISEVEALTGYKVEKVDLIVEKIVRPEEIQQEKPEEGKLGEQI</sequence>
<comment type="similarity">
    <text evidence="1">Belongs to the asp23 family.</text>
</comment>
<name>A0A0U9HGK5_9FIRM</name>
<proteinExistence type="inferred from homology"/>
<gene>
    <name evidence="2" type="ORF">TSYNT_9230</name>
</gene>
<reference evidence="2" key="1">
    <citation type="journal article" date="2016" name="Genome Announc.">
        <title>Draft Genome Sequence of the Syntrophic Lactate-Degrading Bacterium Tepidanaerobacter syntrophicus JLT.</title>
        <authorList>
            <person name="Matsuura N."/>
            <person name="Ohashi A."/>
            <person name="Tourlousse D.M."/>
            <person name="Sekiguchi Y."/>
        </authorList>
    </citation>
    <scope>NUCLEOTIDE SEQUENCE [LARGE SCALE GENOMIC DNA]</scope>
    <source>
        <strain evidence="2">JL</strain>
    </source>
</reference>
<evidence type="ECO:0000256" key="1">
    <source>
        <dbReference type="ARBA" id="ARBA00005721"/>
    </source>
</evidence>
<dbReference type="STRING" id="224999.GCA_001485475_02015"/>
<evidence type="ECO:0000313" key="3">
    <source>
        <dbReference type="Proteomes" id="UP000062160"/>
    </source>
</evidence>
<dbReference type="Pfam" id="PF03780">
    <property type="entry name" value="Asp23"/>
    <property type="match status" value="1"/>
</dbReference>
<keyword evidence="3" id="KW-1185">Reference proteome</keyword>
<accession>A0A0U9HGK5</accession>
<dbReference type="AlphaFoldDB" id="A0A0U9HGK5"/>
<dbReference type="InterPro" id="IPR005531">
    <property type="entry name" value="Asp23"/>
</dbReference>
<protein>
    <submittedName>
        <fullName evidence="2">Uncharacterized conserved protein YloU, alkaline shock protein (Asp23) family</fullName>
    </submittedName>
</protein>